<sequence>MGNGEAEGPSTYEDMDVRVTACPLRTSPSAAALLPLSGVVDPTDPGLDSGRDQAASNGIPASRKRSQCAAVVSDFVSKLFSAISGSQFKNQIRWSEAGDSFIVVDQFEFAREVMPVLFSHTNYQSFVRQLNKYGFHKLKTGDVKMGSTGGMTAEFQHASFLRDHPELLGEITRKKNVSRKLEPEVASGVGRALFSATTSASPHISGTQIQRTSPTTLTTWEAEHPVPAFSSIPSATTSSFVNVMESRFNQLAEMQVSANINYSRASKECEAFQRELNYLKNAVVRQDLLMEHLTNIVSATMEKESKLQVLKEFQNALRKEIPPFLASSKPASLDSQPSSSHLPTPLNSAAPNSFDFSHLHFAPKPPLSFVKSGHLLPPNFTNTLTPFDAPDCMTTATSRRAPPTHQTHEHHYNYDASISFNTYLPQAGMLPQRATEKVLSHIAVNTNLERSSSASSLHEPRHVKQSYRAFIISDDVATRHALLLELNALSVPCEIIADQQSLRSICSQQLALYNHFCILFLDHDSCMLNIPATAKVIRQMNPAVNLMLMAARPNDVDFRFYKSVGLSECLGKPVSSLGLRHVFEKAQIWL</sequence>
<evidence type="ECO:0000256" key="3">
    <source>
        <dbReference type="ARBA" id="ARBA00023015"/>
    </source>
</evidence>
<dbReference type="PRINTS" id="PR00056">
    <property type="entry name" value="HSFDOMAIN"/>
</dbReference>
<dbReference type="FunFam" id="1.10.10.10:FF:000027">
    <property type="entry name" value="Heat shock transcription factor 1"/>
    <property type="match status" value="1"/>
</dbReference>
<evidence type="ECO:0000256" key="6">
    <source>
        <dbReference type="ARBA" id="ARBA00023242"/>
    </source>
</evidence>
<comment type="caution">
    <text evidence="9">The sequence shown here is derived from an EMBL/GenBank/DDBJ whole genome shotgun (WGS) entry which is preliminary data.</text>
</comment>
<keyword evidence="4" id="KW-0238">DNA-binding</keyword>
<accession>A0A507EWN6</accession>
<dbReference type="GO" id="GO:0003700">
    <property type="term" value="F:DNA-binding transcription factor activity"/>
    <property type="evidence" value="ECO:0007669"/>
    <property type="project" value="InterPro"/>
</dbReference>
<proteinExistence type="inferred from homology"/>
<evidence type="ECO:0000259" key="8">
    <source>
        <dbReference type="SMART" id="SM00415"/>
    </source>
</evidence>
<dbReference type="EMBL" id="QEAP01000360">
    <property type="protein sequence ID" value="TPX68302.1"/>
    <property type="molecule type" value="Genomic_DNA"/>
</dbReference>
<comment type="similarity">
    <text evidence="2">Belongs to the HSF family.</text>
</comment>
<name>A0A507EWN6_9FUNG</name>
<evidence type="ECO:0000313" key="10">
    <source>
        <dbReference type="Proteomes" id="UP000320333"/>
    </source>
</evidence>
<dbReference type="PANTHER" id="PTHR10015">
    <property type="entry name" value="HEAT SHOCK TRANSCRIPTION FACTOR"/>
    <property type="match status" value="1"/>
</dbReference>
<dbReference type="PANTHER" id="PTHR10015:SF427">
    <property type="entry name" value="HEAT SHOCK FACTOR PROTEIN"/>
    <property type="match status" value="1"/>
</dbReference>
<evidence type="ECO:0000256" key="4">
    <source>
        <dbReference type="ARBA" id="ARBA00023125"/>
    </source>
</evidence>
<dbReference type="Pfam" id="PF00447">
    <property type="entry name" value="HSF_DNA-bind"/>
    <property type="match status" value="1"/>
</dbReference>
<feature type="compositionally biased region" description="Polar residues" evidence="7">
    <location>
        <begin position="329"/>
        <end position="346"/>
    </location>
</feature>
<dbReference type="SUPFAM" id="SSF46785">
    <property type="entry name" value="Winged helix' DNA-binding domain"/>
    <property type="match status" value="1"/>
</dbReference>
<protein>
    <recommendedName>
        <fullName evidence="8">HSF-type DNA-binding domain-containing protein</fullName>
    </recommendedName>
</protein>
<reference evidence="9 10" key="1">
    <citation type="journal article" date="2019" name="Sci. Rep.">
        <title>Comparative genomics of chytrid fungi reveal insights into the obligate biotrophic and pathogenic lifestyle of Synchytrium endobioticum.</title>
        <authorList>
            <person name="van de Vossenberg B.T.L.H."/>
            <person name="Warris S."/>
            <person name="Nguyen H.D.T."/>
            <person name="van Gent-Pelzer M.P.E."/>
            <person name="Joly D.L."/>
            <person name="van de Geest H.C."/>
            <person name="Bonants P.J.M."/>
            <person name="Smith D.S."/>
            <person name="Levesque C.A."/>
            <person name="van der Lee T.A.J."/>
        </authorList>
    </citation>
    <scope>NUCLEOTIDE SEQUENCE [LARGE SCALE GENOMIC DNA]</scope>
    <source>
        <strain evidence="9 10">CBS 675.73</strain>
    </source>
</reference>
<feature type="region of interest" description="Disordered" evidence="7">
    <location>
        <begin position="327"/>
        <end position="346"/>
    </location>
</feature>
<keyword evidence="6" id="KW-0539">Nucleus</keyword>
<dbReference type="Gene3D" id="1.10.10.10">
    <property type="entry name" value="Winged helix-like DNA-binding domain superfamily/Winged helix DNA-binding domain"/>
    <property type="match status" value="1"/>
</dbReference>
<dbReference type="Proteomes" id="UP000320333">
    <property type="component" value="Unassembled WGS sequence"/>
</dbReference>
<gene>
    <name evidence="9" type="ORF">CcCBS67573_g07215</name>
</gene>
<dbReference type="SUPFAM" id="SSF52172">
    <property type="entry name" value="CheY-like"/>
    <property type="match status" value="1"/>
</dbReference>
<dbReference type="InterPro" id="IPR036388">
    <property type="entry name" value="WH-like_DNA-bd_sf"/>
</dbReference>
<dbReference type="GO" id="GO:0005634">
    <property type="term" value="C:nucleus"/>
    <property type="evidence" value="ECO:0007669"/>
    <property type="project" value="UniProtKB-SubCell"/>
</dbReference>
<feature type="domain" description="HSF-type DNA-binding" evidence="8">
    <location>
        <begin position="71"/>
        <end position="174"/>
    </location>
</feature>
<evidence type="ECO:0000256" key="7">
    <source>
        <dbReference type="SAM" id="MobiDB-lite"/>
    </source>
</evidence>
<comment type="subcellular location">
    <subcellularLocation>
        <location evidence="1">Nucleus</location>
    </subcellularLocation>
</comment>
<dbReference type="InterPro" id="IPR036390">
    <property type="entry name" value="WH_DNA-bd_sf"/>
</dbReference>
<dbReference type="SMART" id="SM00415">
    <property type="entry name" value="HSF"/>
    <property type="match status" value="1"/>
</dbReference>
<dbReference type="GO" id="GO:0043565">
    <property type="term" value="F:sequence-specific DNA binding"/>
    <property type="evidence" value="ECO:0007669"/>
    <property type="project" value="InterPro"/>
</dbReference>
<evidence type="ECO:0000313" key="9">
    <source>
        <dbReference type="EMBL" id="TPX68302.1"/>
    </source>
</evidence>
<keyword evidence="3" id="KW-0805">Transcription regulation</keyword>
<evidence type="ECO:0000256" key="1">
    <source>
        <dbReference type="ARBA" id="ARBA00004123"/>
    </source>
</evidence>
<dbReference type="OrthoDB" id="60033at2759"/>
<dbReference type="STRING" id="246404.A0A507EWN6"/>
<dbReference type="AlphaFoldDB" id="A0A507EWN6"/>
<dbReference type="InterPro" id="IPR011006">
    <property type="entry name" value="CheY-like_superfamily"/>
</dbReference>
<evidence type="ECO:0000256" key="2">
    <source>
        <dbReference type="ARBA" id="ARBA00006403"/>
    </source>
</evidence>
<organism evidence="9 10">
    <name type="scientific">Chytriomyces confervae</name>
    <dbReference type="NCBI Taxonomy" id="246404"/>
    <lineage>
        <taxon>Eukaryota</taxon>
        <taxon>Fungi</taxon>
        <taxon>Fungi incertae sedis</taxon>
        <taxon>Chytridiomycota</taxon>
        <taxon>Chytridiomycota incertae sedis</taxon>
        <taxon>Chytridiomycetes</taxon>
        <taxon>Chytridiales</taxon>
        <taxon>Chytriomycetaceae</taxon>
        <taxon>Chytriomyces</taxon>
    </lineage>
</organism>
<keyword evidence="5" id="KW-0804">Transcription</keyword>
<dbReference type="InterPro" id="IPR000232">
    <property type="entry name" value="HSF_DNA-bd"/>
</dbReference>
<keyword evidence="10" id="KW-1185">Reference proteome</keyword>
<evidence type="ECO:0000256" key="5">
    <source>
        <dbReference type="ARBA" id="ARBA00023163"/>
    </source>
</evidence>